<evidence type="ECO:0000313" key="4">
    <source>
        <dbReference type="Proteomes" id="UP000694392"/>
    </source>
</evidence>
<name>A0A8D0L2M9_SPHPU</name>
<dbReference type="InterPro" id="IPR008862">
    <property type="entry name" value="Tcp11"/>
</dbReference>
<reference evidence="3" key="1">
    <citation type="submission" date="2025-08" db="UniProtKB">
        <authorList>
            <consortium name="Ensembl"/>
        </authorList>
    </citation>
    <scope>IDENTIFICATION</scope>
</reference>
<dbReference type="GO" id="GO:0010737">
    <property type="term" value="P:protein kinase A signaling"/>
    <property type="evidence" value="ECO:0007669"/>
    <property type="project" value="TreeGrafter"/>
</dbReference>
<accession>A0A8D0L2M9</accession>
<organism evidence="3 4">
    <name type="scientific">Sphenodon punctatus</name>
    <name type="common">Tuatara</name>
    <name type="synonym">Hatteria punctata</name>
    <dbReference type="NCBI Taxonomy" id="8508"/>
    <lineage>
        <taxon>Eukaryota</taxon>
        <taxon>Metazoa</taxon>
        <taxon>Chordata</taxon>
        <taxon>Craniata</taxon>
        <taxon>Vertebrata</taxon>
        <taxon>Euteleostomi</taxon>
        <taxon>Lepidosauria</taxon>
        <taxon>Sphenodontia</taxon>
        <taxon>Sphenodontidae</taxon>
        <taxon>Sphenodon</taxon>
    </lineage>
</organism>
<dbReference type="PANTHER" id="PTHR12832">
    <property type="entry name" value="TESTIS-SPECIFIC PROTEIN PBS13 T-COMPLEX 11"/>
    <property type="match status" value="1"/>
</dbReference>
<dbReference type="GO" id="GO:1902490">
    <property type="term" value="P:regulation of sperm capacitation"/>
    <property type="evidence" value="ECO:0007669"/>
    <property type="project" value="TreeGrafter"/>
</dbReference>
<comment type="similarity">
    <text evidence="1">Belongs to the TCP11 family.</text>
</comment>
<feature type="compositionally biased region" description="Polar residues" evidence="2">
    <location>
        <begin position="265"/>
        <end position="277"/>
    </location>
</feature>
<dbReference type="GO" id="GO:0036126">
    <property type="term" value="C:sperm flagellum"/>
    <property type="evidence" value="ECO:0007669"/>
    <property type="project" value="TreeGrafter"/>
</dbReference>
<dbReference type="Proteomes" id="UP000694392">
    <property type="component" value="Unplaced"/>
</dbReference>
<evidence type="ECO:0000256" key="1">
    <source>
        <dbReference type="ARBA" id="ARBA00010954"/>
    </source>
</evidence>
<proteinExistence type="inferred from homology"/>
<sequence length="502" mass="56553">MCAHTEKRFNIYFTFLLLPFSKSWIYNNNSCPLISFYSTFYAASPPRILSIAELLETAQEVSRMTIAHEIVVNQDFKIQQVNFSPNSLESSVKETLHKAFWDSLKEQLSASPPDYKHAIKLLQEIKEILLSLLLPRHSRLRNQIEEALDMGLIRQEAEHGALDIPKLTTCILGTMAMLCAPVRDEEVRRLRDMSDPIQLLRWIFRVLFVMKTDMANFTIQSLRPHLQDHSIQYERTKFQELLNKLPGSLDNTTEWLRKAAAEITSPPTSGANGSPTPDSGRASRGASAILSPTVVLNQGYMDLLHWDPGQEYPETLLMDQGRLQVIQSQVNQLMVIASVILVSSSVCGNVLFNSPGFVDKLKRVTQALLEGFKEALFDISNQVHQEVNGMLQQLGYLALSSDKSASLRGQIRSIADKDNAVRNIIEARIHLVLSHHLSPSSQDSFKNLPRGLAPIEEELLDLGQRFGSLIHHNRQVFGPYYSGILKKLLLPEVEPEAGINSF</sequence>
<evidence type="ECO:0000313" key="3">
    <source>
        <dbReference type="Ensembl" id="ENSSPUP00000003087.1"/>
    </source>
</evidence>
<dbReference type="Pfam" id="PF05794">
    <property type="entry name" value="Tcp11"/>
    <property type="match status" value="1"/>
</dbReference>
<evidence type="ECO:0008006" key="5">
    <source>
        <dbReference type="Google" id="ProtNLM"/>
    </source>
</evidence>
<protein>
    <recommendedName>
        <fullName evidence="5">T-complex 11</fullName>
    </recommendedName>
</protein>
<dbReference type="GO" id="GO:0001669">
    <property type="term" value="C:acrosomal vesicle"/>
    <property type="evidence" value="ECO:0007669"/>
    <property type="project" value="TreeGrafter"/>
</dbReference>
<dbReference type="OMA" id="QHERATF"/>
<feature type="region of interest" description="Disordered" evidence="2">
    <location>
        <begin position="262"/>
        <end position="284"/>
    </location>
</feature>
<dbReference type="Ensembl" id="ENSSPUT00000003278.1">
    <property type="protein sequence ID" value="ENSSPUP00000003087.1"/>
    <property type="gene ID" value="ENSSPUG00000002320.1"/>
</dbReference>
<dbReference type="AlphaFoldDB" id="A0A8D0L2M9"/>
<dbReference type="GeneTree" id="ENSGT00940000160792"/>
<keyword evidence="4" id="KW-1185">Reference proteome</keyword>
<evidence type="ECO:0000256" key="2">
    <source>
        <dbReference type="SAM" id="MobiDB-lite"/>
    </source>
</evidence>
<reference evidence="3" key="2">
    <citation type="submission" date="2025-09" db="UniProtKB">
        <authorList>
            <consortium name="Ensembl"/>
        </authorList>
    </citation>
    <scope>IDENTIFICATION</scope>
</reference>
<dbReference type="PANTHER" id="PTHR12832:SF14">
    <property type="entry name" value="T-COMPLEX PROTEIN 11 HOMOLOG"/>
    <property type="match status" value="1"/>
</dbReference>